<evidence type="ECO:0000313" key="6">
    <source>
        <dbReference type="EMBL" id="BBI91021.1"/>
    </source>
</evidence>
<name>A0A455VPQ0_9GAMM</name>
<accession>A0A455VPQ0</accession>
<dbReference type="InterPro" id="IPR005083">
    <property type="entry name" value="YopJ-like"/>
</dbReference>
<gene>
    <name evidence="6" type="ORF">SSYIS1_00160</name>
</gene>
<dbReference type="GO" id="GO:0016746">
    <property type="term" value="F:acyltransferase activity"/>
    <property type="evidence" value="ECO:0007669"/>
    <property type="project" value="UniProtKB-KW"/>
</dbReference>
<dbReference type="Proteomes" id="UP000324392">
    <property type="component" value="Chromosome"/>
</dbReference>
<dbReference type="AlphaFoldDB" id="A0A455VPQ0"/>
<keyword evidence="2" id="KW-0012">Acyltransferase</keyword>
<proteinExistence type="inferred from homology"/>
<dbReference type="RefSeq" id="WP_006708957.1">
    <property type="nucleotide sequence ID" value="NZ_AP019531.1"/>
</dbReference>
<protein>
    <submittedName>
        <fullName evidence="6">Uncharacterized protein</fullName>
    </submittedName>
</protein>
<comment type="catalytic activity">
    <reaction evidence="4">
        <text>L-threonyl-[protein] + acetyl-CoA = O-acetyl-L-threonyl-[protein] + CoA</text>
        <dbReference type="Rhea" id="RHEA:65340"/>
        <dbReference type="Rhea" id="RHEA-COMP:11060"/>
        <dbReference type="Rhea" id="RHEA-COMP:16780"/>
        <dbReference type="ChEBI" id="CHEBI:30013"/>
        <dbReference type="ChEBI" id="CHEBI:57287"/>
        <dbReference type="ChEBI" id="CHEBI:57288"/>
        <dbReference type="ChEBI" id="CHEBI:141025"/>
    </reaction>
    <physiologicalReaction direction="left-to-right" evidence="4">
        <dbReference type="Rhea" id="RHEA:65341"/>
    </physiologicalReaction>
</comment>
<evidence type="ECO:0000313" key="7">
    <source>
        <dbReference type="Proteomes" id="UP000324392"/>
    </source>
</evidence>
<dbReference type="Pfam" id="PF03421">
    <property type="entry name" value="Acetyltransf_14"/>
    <property type="match status" value="1"/>
</dbReference>
<organism evidence="6 7">
    <name type="scientific">Serratia symbiotica</name>
    <dbReference type="NCBI Taxonomy" id="138074"/>
    <lineage>
        <taxon>Bacteria</taxon>
        <taxon>Pseudomonadati</taxon>
        <taxon>Pseudomonadota</taxon>
        <taxon>Gammaproteobacteria</taxon>
        <taxon>Enterobacterales</taxon>
        <taxon>Yersiniaceae</taxon>
        <taxon>Serratia</taxon>
    </lineage>
</organism>
<evidence type="ECO:0000256" key="5">
    <source>
        <dbReference type="ARBA" id="ARBA00048662"/>
    </source>
</evidence>
<evidence type="ECO:0000256" key="4">
    <source>
        <dbReference type="ARBA" id="ARBA00048364"/>
    </source>
</evidence>
<comment type="catalytic activity">
    <reaction evidence="5">
        <text>L-seryl-[protein] + acetyl-CoA = O-acetyl-L-seryl-[protein] + CoA</text>
        <dbReference type="Rhea" id="RHEA:59392"/>
        <dbReference type="Rhea" id="RHEA-COMP:9863"/>
        <dbReference type="Rhea" id="RHEA-COMP:15352"/>
        <dbReference type="ChEBI" id="CHEBI:29999"/>
        <dbReference type="ChEBI" id="CHEBI:57287"/>
        <dbReference type="ChEBI" id="CHEBI:57288"/>
        <dbReference type="ChEBI" id="CHEBI:141128"/>
    </reaction>
    <physiologicalReaction direction="left-to-right" evidence="5">
        <dbReference type="Rhea" id="RHEA:59393"/>
    </physiologicalReaction>
</comment>
<evidence type="ECO:0000256" key="3">
    <source>
        <dbReference type="ARBA" id="ARBA00023785"/>
    </source>
</evidence>
<evidence type="ECO:0000256" key="2">
    <source>
        <dbReference type="ARBA" id="ARBA00023315"/>
    </source>
</evidence>
<sequence length="323" mass="36563">MEKRLGKNTITPYDYAFGMNEVCTALQKIKNHTVYEKISKVLGEHSVEYALLHTTKLLKENTQSNIVSNIFDTLTLPVICKSESNNIGNRIVNFSCLNSLFTYVNKSRDGNFKAITKMAKNDSINRMHYTCIDVFKKGSKIDLVVYESACLQGIASAGPDYGVKYLRNVLKDQFTKGKIKPENIRVGVIEIGIQNSPSDCAIFSVSTAKNLYKNTETSELMFSKLNNRGKKFTLFYNSSAKNTIIDPKSVRQCIYLAPLFLKHATSKSGIMLTNAKDKKINKKGETLQQRIAGNYQLRDGFIYSNSIEVKREIYLHRVNERNS</sequence>
<reference evidence="6 7" key="1">
    <citation type="submission" date="2019-03" db="EMBL/GenBank/DDBJ databases">
        <title>The genome sequence of Candidatus Serratia symbiotica strain IS.</title>
        <authorList>
            <person name="Nikoh N."/>
            <person name="Koga R."/>
            <person name="Oshima K."/>
            <person name="Hattori M."/>
            <person name="Fukatsu T."/>
        </authorList>
    </citation>
    <scope>NUCLEOTIDE SEQUENCE [LARGE SCALE GENOMIC DNA]</scope>
    <source>
        <strain evidence="6 7">IS</strain>
    </source>
</reference>
<evidence type="ECO:0000256" key="1">
    <source>
        <dbReference type="ARBA" id="ARBA00022679"/>
    </source>
</evidence>
<comment type="similarity">
    <text evidence="3">Belongs to the acetyltransferase YopJ family.</text>
</comment>
<dbReference type="EMBL" id="AP019531">
    <property type="protein sequence ID" value="BBI91021.1"/>
    <property type="molecule type" value="Genomic_DNA"/>
</dbReference>
<keyword evidence="1" id="KW-0808">Transferase</keyword>